<evidence type="ECO:0000313" key="4">
    <source>
        <dbReference type="Proteomes" id="UP000638648"/>
    </source>
</evidence>
<dbReference type="GO" id="GO:0008168">
    <property type="term" value="F:methyltransferase activity"/>
    <property type="evidence" value="ECO:0007669"/>
    <property type="project" value="UniProtKB-KW"/>
</dbReference>
<dbReference type="GO" id="GO:0032259">
    <property type="term" value="P:methylation"/>
    <property type="evidence" value="ECO:0007669"/>
    <property type="project" value="UniProtKB-KW"/>
</dbReference>
<organism evidence="3 4">
    <name type="scientific">Actinopolymorpha pittospori</name>
    <dbReference type="NCBI Taxonomy" id="648752"/>
    <lineage>
        <taxon>Bacteria</taxon>
        <taxon>Bacillati</taxon>
        <taxon>Actinomycetota</taxon>
        <taxon>Actinomycetes</taxon>
        <taxon>Propionibacteriales</taxon>
        <taxon>Actinopolymorphaceae</taxon>
        <taxon>Actinopolymorpha</taxon>
    </lineage>
</organism>
<dbReference type="Proteomes" id="UP000638648">
    <property type="component" value="Unassembled WGS sequence"/>
</dbReference>
<name>A0A927MTP7_9ACTN</name>
<protein>
    <submittedName>
        <fullName evidence="3">SAM-dependent methyltransferase</fullName>
    </submittedName>
</protein>
<keyword evidence="3" id="KW-0489">Methyltransferase</keyword>
<dbReference type="InterPro" id="IPR029063">
    <property type="entry name" value="SAM-dependent_MTases_sf"/>
</dbReference>
<reference evidence="3" key="1">
    <citation type="submission" date="2020-10" db="EMBL/GenBank/DDBJ databases">
        <title>Sequencing the genomes of 1000 actinobacteria strains.</title>
        <authorList>
            <person name="Klenk H.-P."/>
        </authorList>
    </citation>
    <scope>NUCLEOTIDE SEQUENCE</scope>
    <source>
        <strain evidence="3">DSM 45354</strain>
    </source>
</reference>
<evidence type="ECO:0000313" key="3">
    <source>
        <dbReference type="EMBL" id="MBE1606726.1"/>
    </source>
</evidence>
<dbReference type="SUPFAM" id="SSF53335">
    <property type="entry name" value="S-adenosyl-L-methionine-dependent methyltransferases"/>
    <property type="match status" value="1"/>
</dbReference>
<keyword evidence="4" id="KW-1185">Reference proteome</keyword>
<accession>A0A927MTP7</accession>
<dbReference type="InterPro" id="IPR041698">
    <property type="entry name" value="Methyltransf_25"/>
</dbReference>
<feature type="domain" description="Methyltransferase" evidence="2">
    <location>
        <begin position="38"/>
        <end position="134"/>
    </location>
</feature>
<sequence length="236" mass="25389">MDNRAWDERYAAAELMWGTEPNRWFAAETRDLPAGRALDLAAGEGRNAIWLAGRGWRVTAVDFSSVALERGRRLAAAEPDPTLSERITWLAVDVLTYRPPAAAFSLVSLVYLQLPADERRQVMRFAAEAVAPGGVLLVIGHDTSNLAEGVGGPRDAGVLFTPEDILADVSHADVSEGDLSGTVGRTGAEGTNAGAGSVTGWRVERAERVLRPVLTSDGTTRDAIDALVRLRRDDRT</sequence>
<comment type="caution">
    <text evidence="3">The sequence shown here is derived from an EMBL/GenBank/DDBJ whole genome shotgun (WGS) entry which is preliminary data.</text>
</comment>
<keyword evidence="3" id="KW-0808">Transferase</keyword>
<gene>
    <name evidence="3" type="ORF">HEB94_003574</name>
</gene>
<dbReference type="RefSeq" id="WP_202896391.1">
    <property type="nucleotide sequence ID" value="NZ_BAABJL010000109.1"/>
</dbReference>
<proteinExistence type="predicted"/>
<evidence type="ECO:0000256" key="1">
    <source>
        <dbReference type="SAM" id="MobiDB-lite"/>
    </source>
</evidence>
<dbReference type="EMBL" id="JADBEM010000001">
    <property type="protein sequence ID" value="MBE1606726.1"/>
    <property type="molecule type" value="Genomic_DNA"/>
</dbReference>
<feature type="region of interest" description="Disordered" evidence="1">
    <location>
        <begin position="177"/>
        <end position="196"/>
    </location>
</feature>
<dbReference type="CDD" id="cd02440">
    <property type="entry name" value="AdoMet_MTases"/>
    <property type="match status" value="1"/>
</dbReference>
<dbReference type="Pfam" id="PF13649">
    <property type="entry name" value="Methyltransf_25"/>
    <property type="match status" value="1"/>
</dbReference>
<dbReference type="Gene3D" id="3.40.50.150">
    <property type="entry name" value="Vaccinia Virus protein VP39"/>
    <property type="match status" value="1"/>
</dbReference>
<evidence type="ECO:0000259" key="2">
    <source>
        <dbReference type="Pfam" id="PF13649"/>
    </source>
</evidence>
<dbReference type="AlphaFoldDB" id="A0A927MTP7"/>